<name>A0AA36FN77_9BILA</name>
<proteinExistence type="predicted"/>
<sequence length="103" mass="11239">MSASPRPQHPCGGQSFDDELDVQVRMKFAHVCDGVQRLSGKAHVSGDSDPALGLVRRSTPSFQTEDLLRDGHQSRSCRGQRTAWVERSKSVARAPSPVVRPDG</sequence>
<organism evidence="2 3">
    <name type="scientific">Mesorhabditis spiculigera</name>
    <dbReference type="NCBI Taxonomy" id="96644"/>
    <lineage>
        <taxon>Eukaryota</taxon>
        <taxon>Metazoa</taxon>
        <taxon>Ecdysozoa</taxon>
        <taxon>Nematoda</taxon>
        <taxon>Chromadorea</taxon>
        <taxon>Rhabditida</taxon>
        <taxon>Rhabditina</taxon>
        <taxon>Rhabditomorpha</taxon>
        <taxon>Rhabditoidea</taxon>
        <taxon>Rhabditidae</taxon>
        <taxon>Mesorhabditinae</taxon>
        <taxon>Mesorhabditis</taxon>
    </lineage>
</organism>
<feature type="non-terminal residue" evidence="2">
    <location>
        <position position="103"/>
    </location>
</feature>
<protein>
    <submittedName>
        <fullName evidence="2">Uncharacterized protein</fullName>
    </submittedName>
</protein>
<comment type="caution">
    <text evidence="2">The sequence shown here is derived from an EMBL/GenBank/DDBJ whole genome shotgun (WGS) entry which is preliminary data.</text>
</comment>
<keyword evidence="3" id="KW-1185">Reference proteome</keyword>
<feature type="region of interest" description="Disordered" evidence="1">
    <location>
        <begin position="65"/>
        <end position="103"/>
    </location>
</feature>
<gene>
    <name evidence="2" type="ORF">MSPICULIGERA_LOCUS361</name>
</gene>
<dbReference type="AlphaFoldDB" id="A0AA36FN77"/>
<dbReference type="Proteomes" id="UP001177023">
    <property type="component" value="Unassembled WGS sequence"/>
</dbReference>
<dbReference type="EMBL" id="CATQJA010000056">
    <property type="protein sequence ID" value="CAJ0557603.1"/>
    <property type="molecule type" value="Genomic_DNA"/>
</dbReference>
<evidence type="ECO:0000313" key="2">
    <source>
        <dbReference type="EMBL" id="CAJ0557603.1"/>
    </source>
</evidence>
<accession>A0AA36FN77</accession>
<reference evidence="2" key="1">
    <citation type="submission" date="2023-06" db="EMBL/GenBank/DDBJ databases">
        <authorList>
            <person name="Delattre M."/>
        </authorList>
    </citation>
    <scope>NUCLEOTIDE SEQUENCE</scope>
    <source>
        <strain evidence="2">AF72</strain>
    </source>
</reference>
<evidence type="ECO:0000313" key="3">
    <source>
        <dbReference type="Proteomes" id="UP001177023"/>
    </source>
</evidence>
<evidence type="ECO:0000256" key="1">
    <source>
        <dbReference type="SAM" id="MobiDB-lite"/>
    </source>
</evidence>